<sequence>LLDAANSSALQQRQSEQVRPHIVAFGLTLAEVAPPCNPLPRARRDADVAETRPSRGAAVANHAKTQPTGDRYEVLGNYKTRQDVTKTRPLRWAAGKSDELETVANYGQVRQRPARKCADTRPSPSAGNVFNKASSSSSVSGSPLVNSSKSIVPLPSVSTSAMSFCSSDSVGRRPSARITAPSVSLSMLPSPYLSNRENTSFHRVSSSSLTSGSSAGFVAAAIRRCLLEKAFARRSSGAVLRTRRSRSAEPPQPSPMLLAVSSRGDNGDHGDISGGAAEAGRRRQDQRAGATAAQRGFGAGRQQGGLVGRGRGGRLVSRSDPAEAPSRQSVPQAQSTRRRRRRRRRGRRGRWSCGQQRGGRSRRGDRADESEAAGGTAEVEAGEVRVHRRAAHEAAAGQGAAAAVVQQRRVDGEAANRRRRRRWREEVADPAGFRVDGGARRRFGQQAGEQLARVGRHRRLAWQLGVRLRLSCRPLAAAGAVAVAAVDGTAAELWSVRRTSSPNSSLVLSPTPVPAPRSLEGSAGVADATAADRAAAEAAAASISADTLYQSMVSDRFRSEPDVAATAAAAAAAVTSGEKSAAATRWQKSQSQFCRRSPADSPLSGRVETDELATEKTTDPSAAARAPPRFAPPPSTSESPPLLAMPLRDGEAELKSSGWTVSYSWSLSSCGPGLVCPATARTGGRGGSRRCLSGSCDGCGFGVALSRRATPETIPQGHQRVPPQPAVLHAYLIQLVLVACDLISAEGAPKRARVTAGRWILPLVLLTALLPACCRAENSAMCATPASGWESTYLSDIGMCVYTQDFATRARFGFADSQANCAAATSTTGLAKLAEPHTEQKQIQLLNAMLKKSLGYLRIWTGASCDVASSRFVWSTGSPVTPLVACSSATARLYFSGEPTTDYSSFVSSFVGTTNLSLTYVQLCEYGAPQCDPFTVSSYNNATMRLSATAYANRTVRFNCAPGFYRPSEIVLVGGAVDKTATASNNLFHCNFVPGGTDGRGTASFVQVGSMLPLEQCQPSSCQGWVLLNQTIIQDVEDYKSGVEANRNYNFGEVIPLQCKRGYVSVTDDMSTSAQLVCGQSDLNPSLGMWTPATLVVCTAIRCKGVMPFYDFTKMTAYKAFNRLKDRSFTSDESNRFPYYPNEVSLRCRHEGKFFMDRTYDKALKCDLPNNGTNTTAVWFPFGGTVLSKDIMDCKPITCLTKEIVLLTQQEHVLVYLLQSNLNETLIITNPDDTVATTTVLDFATTTEFDYGARVRFTCQSGYQMNAPGEGGHAKLVNSTEVSCISTGTWSFRISSCIKQTEALQLTGSGVRYVPPAQEAAGAQSLGVVVIIILIAFFGTILILDLATIARDVKLLRTNLKRIKLKVQLKKANYAAFSLALWLAGSLALSDRIFSAATGFSKLMASMRLLLLAFMGLACHPSLVRAASSSCLPASPGWQMRYEQDLGVCHYFRAAGSRQQVNFSTAESWCRDATSVSNLASIRLVRLSTDQQRTLVVRALTQVGIGYSNLWTEAQCNGSTNRYSWGTGSEVTELKSVACNSSLAVKFTGHVIPAADGSYKVNSVFSAVTLDNLGTTVCEYDGEYTLCDPASRVLLVYHNAHLLN</sequence>
<feature type="compositionally biased region" description="Gly residues" evidence="7">
    <location>
        <begin position="297"/>
        <end position="310"/>
    </location>
</feature>
<evidence type="ECO:0000256" key="3">
    <source>
        <dbReference type="ARBA" id="ARBA00022737"/>
    </source>
</evidence>
<proteinExistence type="predicted"/>
<keyword evidence="4" id="KW-1015">Disulfide bond</keyword>
<dbReference type="SUPFAM" id="SSF56436">
    <property type="entry name" value="C-type lectin-like"/>
    <property type="match status" value="2"/>
</dbReference>
<keyword evidence="3" id="KW-0677">Repeat</keyword>
<dbReference type="Pfam" id="PF00084">
    <property type="entry name" value="Sushi"/>
    <property type="match status" value="1"/>
</dbReference>
<feature type="region of interest" description="Disordered" evidence="7">
    <location>
        <begin position="501"/>
        <end position="520"/>
    </location>
</feature>
<evidence type="ECO:0000256" key="2">
    <source>
        <dbReference type="ARBA" id="ARBA00022729"/>
    </source>
</evidence>
<dbReference type="PANTHER" id="PTHR19325">
    <property type="entry name" value="COMPLEMENT COMPONENT-RELATED SUSHI DOMAIN-CONTAINING"/>
    <property type="match status" value="1"/>
</dbReference>
<dbReference type="InterPro" id="IPR000436">
    <property type="entry name" value="Sushi_SCR_CCP_dom"/>
</dbReference>
<feature type="region of interest" description="Disordered" evidence="7">
    <location>
        <begin position="48"/>
        <end position="69"/>
    </location>
</feature>
<dbReference type="InterPro" id="IPR050350">
    <property type="entry name" value="Compl-Cell_Adhes-Reg"/>
</dbReference>
<feature type="region of interest" description="Disordered" evidence="7">
    <location>
        <begin position="236"/>
        <end position="382"/>
    </location>
</feature>
<organism evidence="9 10">
    <name type="scientific">Macrostomum lignano</name>
    <dbReference type="NCBI Taxonomy" id="282301"/>
    <lineage>
        <taxon>Eukaryota</taxon>
        <taxon>Metazoa</taxon>
        <taxon>Spiralia</taxon>
        <taxon>Lophotrochozoa</taxon>
        <taxon>Platyhelminthes</taxon>
        <taxon>Rhabditophora</taxon>
        <taxon>Macrostomorpha</taxon>
        <taxon>Macrostomida</taxon>
        <taxon>Macrostomidae</taxon>
        <taxon>Macrostomum</taxon>
    </lineage>
</organism>
<keyword evidence="5" id="KW-0325">Glycoprotein</keyword>
<dbReference type="PANTHER" id="PTHR19325:SF567">
    <property type="entry name" value="SUSHI, VON WILLEBRAND FACTOR TYPE A, EGF AND PENTRAXIN DOMAIN-CONTAINING PROTEIN 1-LIKE"/>
    <property type="match status" value="1"/>
</dbReference>
<comment type="caution">
    <text evidence="6">Lacks conserved residue(s) required for the propagation of feature annotation.</text>
</comment>
<feature type="compositionally biased region" description="Basic residues" evidence="7">
    <location>
        <begin position="336"/>
        <end position="350"/>
    </location>
</feature>
<evidence type="ECO:0000313" key="9">
    <source>
        <dbReference type="Proteomes" id="UP000095280"/>
    </source>
</evidence>
<feature type="compositionally biased region" description="Polar residues" evidence="7">
    <location>
        <begin position="122"/>
        <end position="133"/>
    </location>
</feature>
<name>A0A1I8HAS1_9PLAT</name>
<feature type="compositionally biased region" description="Polar residues" evidence="7">
    <location>
        <begin position="326"/>
        <end position="335"/>
    </location>
</feature>
<dbReference type="Gene3D" id="2.10.70.10">
    <property type="entry name" value="Complement Module, domain 1"/>
    <property type="match status" value="1"/>
</dbReference>
<dbReference type="WBParaSite" id="maker-uti_cns_0005230-snap-gene-0.3-mRNA-1">
    <property type="protein sequence ID" value="maker-uti_cns_0005230-snap-gene-0.3-mRNA-1"/>
    <property type="gene ID" value="maker-uti_cns_0005230-snap-gene-0.3"/>
</dbReference>
<accession>A0A1I8HAS1</accession>
<dbReference type="Gene3D" id="3.10.100.10">
    <property type="entry name" value="Mannose-Binding Protein A, subunit A"/>
    <property type="match status" value="1"/>
</dbReference>
<protein>
    <submittedName>
        <fullName evidence="10">Sushi domain-containing protein</fullName>
    </submittedName>
</protein>
<evidence type="ECO:0000256" key="7">
    <source>
        <dbReference type="SAM" id="MobiDB-lite"/>
    </source>
</evidence>
<evidence type="ECO:0000313" key="10">
    <source>
        <dbReference type="WBParaSite" id="maker-uti_cns_0005230-snap-gene-0.3-mRNA-1"/>
    </source>
</evidence>
<feature type="region of interest" description="Disordered" evidence="7">
    <location>
        <begin position="587"/>
        <end position="644"/>
    </location>
</feature>
<feature type="compositionally biased region" description="Low complexity" evidence="7">
    <location>
        <begin position="287"/>
        <end position="296"/>
    </location>
</feature>
<evidence type="ECO:0000259" key="8">
    <source>
        <dbReference type="PROSITE" id="PS50923"/>
    </source>
</evidence>
<feature type="domain" description="Sushi" evidence="8">
    <location>
        <begin position="1226"/>
        <end position="1299"/>
    </location>
</feature>
<feature type="region of interest" description="Disordered" evidence="7">
    <location>
        <begin position="111"/>
        <end position="148"/>
    </location>
</feature>
<dbReference type="PROSITE" id="PS50923">
    <property type="entry name" value="SUSHI"/>
    <property type="match status" value="1"/>
</dbReference>
<feature type="compositionally biased region" description="Low complexity" evidence="7">
    <location>
        <begin position="134"/>
        <end position="148"/>
    </location>
</feature>
<dbReference type="Proteomes" id="UP000095280">
    <property type="component" value="Unplaced"/>
</dbReference>
<dbReference type="SUPFAM" id="SSF57535">
    <property type="entry name" value="Complement control module/SCR domain"/>
    <property type="match status" value="1"/>
</dbReference>
<dbReference type="CDD" id="cd00037">
    <property type="entry name" value="CLECT"/>
    <property type="match status" value="1"/>
</dbReference>
<keyword evidence="2" id="KW-0732">Signal</keyword>
<evidence type="ECO:0000256" key="5">
    <source>
        <dbReference type="ARBA" id="ARBA00023180"/>
    </source>
</evidence>
<evidence type="ECO:0000256" key="6">
    <source>
        <dbReference type="PROSITE-ProRule" id="PRU00302"/>
    </source>
</evidence>
<dbReference type="CDD" id="cd00033">
    <property type="entry name" value="CCP"/>
    <property type="match status" value="1"/>
</dbReference>
<feature type="compositionally biased region" description="Basic and acidic residues" evidence="7">
    <location>
        <begin position="607"/>
        <end position="618"/>
    </location>
</feature>
<evidence type="ECO:0000256" key="4">
    <source>
        <dbReference type="ARBA" id="ARBA00023157"/>
    </source>
</evidence>
<dbReference type="InterPro" id="IPR035976">
    <property type="entry name" value="Sushi/SCR/CCP_sf"/>
</dbReference>
<keyword evidence="9" id="KW-1185">Reference proteome</keyword>
<keyword evidence="1 6" id="KW-0768">Sushi</keyword>
<dbReference type="InterPro" id="IPR016186">
    <property type="entry name" value="C-type_lectin-like/link_sf"/>
</dbReference>
<reference evidence="10" key="1">
    <citation type="submission" date="2016-11" db="UniProtKB">
        <authorList>
            <consortium name="WormBaseParasite"/>
        </authorList>
    </citation>
    <scope>IDENTIFICATION</scope>
</reference>
<dbReference type="InterPro" id="IPR016187">
    <property type="entry name" value="CTDL_fold"/>
</dbReference>
<evidence type="ECO:0000256" key="1">
    <source>
        <dbReference type="ARBA" id="ARBA00022659"/>
    </source>
</evidence>